<dbReference type="Pfam" id="PF09734">
    <property type="entry name" value="Tau95"/>
    <property type="match status" value="1"/>
</dbReference>
<dbReference type="GeneID" id="43670959"/>
<dbReference type="GO" id="GO:0000127">
    <property type="term" value="C:transcription factor TFIIIC complex"/>
    <property type="evidence" value="ECO:0007669"/>
    <property type="project" value="InterPro"/>
</dbReference>
<gene>
    <name evidence="1" type="ORF">BDV37DRAFT_279152</name>
</gene>
<sequence length="301" mass="35150">MAARLEEDGGMSEEIYEADGHLLPQIQFISVQQQEYQEKILQVPIGSSHIPNKPQDRLLSEFYLSQDRRTLLRDIRLLMRSRPVVTPRVLKNLTHAPDLLSLFEVLPYCGYSFTSGPWKHALVAFGIDPRQDPEYRRYQTYKFPYNYNPIPPEADVTMLQTRAIPPRKVLRTNHGDNSHIFDGNLLFTDDNVWQYCDISDDQLYRIWSTTTIRPDFCPRNGFFYNGTNAKLWEIMTDKIMTIRDGEELAVDDYECLLSIPDDYKDGSRSKDRKRYGLGFGQNYTRKQAFMRSLILKKAQSL</sequence>
<protein>
    <submittedName>
        <fullName evidence="1">Uncharacterized protein</fullName>
    </submittedName>
</protein>
<dbReference type="GO" id="GO:0006384">
    <property type="term" value="P:transcription initiation at RNA polymerase III promoter"/>
    <property type="evidence" value="ECO:0007669"/>
    <property type="project" value="InterPro"/>
</dbReference>
<dbReference type="OrthoDB" id="5598268at2759"/>
<dbReference type="InterPro" id="IPR019136">
    <property type="entry name" value="TF_IIIC_su-5_HTH"/>
</dbReference>
<evidence type="ECO:0000313" key="2">
    <source>
        <dbReference type="Proteomes" id="UP000325579"/>
    </source>
</evidence>
<evidence type="ECO:0000313" key="1">
    <source>
        <dbReference type="EMBL" id="KAE8408202.1"/>
    </source>
</evidence>
<accession>A0A5N7DP28</accession>
<dbReference type="Proteomes" id="UP000325579">
    <property type="component" value="Unassembled WGS sequence"/>
</dbReference>
<accession>A0A5N6I0W6</accession>
<name>A0A5N6I0W6_9EURO</name>
<dbReference type="PANTHER" id="PTHR13230:SF5">
    <property type="entry name" value="GENERAL TRANSCRIPTION FACTOR 3C POLYPEPTIDE 5"/>
    <property type="match status" value="1"/>
</dbReference>
<reference evidence="1 2" key="1">
    <citation type="submission" date="2019-04" db="EMBL/GenBank/DDBJ databases">
        <authorList>
            <consortium name="DOE Joint Genome Institute"/>
            <person name="Mondo S."/>
            <person name="Kjaerbolling I."/>
            <person name="Vesth T."/>
            <person name="Frisvad J.C."/>
            <person name="Nybo J.L."/>
            <person name="Theobald S."/>
            <person name="Kildgaard S."/>
            <person name="Isbrandt T."/>
            <person name="Kuo A."/>
            <person name="Sato A."/>
            <person name="Lyhne E.K."/>
            <person name="Kogle M.E."/>
            <person name="Wiebenga A."/>
            <person name="Kun R.S."/>
            <person name="Lubbers R.J."/>
            <person name="Makela M.R."/>
            <person name="Barry K."/>
            <person name="Chovatia M."/>
            <person name="Clum A."/>
            <person name="Daum C."/>
            <person name="Haridas S."/>
            <person name="He G."/>
            <person name="LaButti K."/>
            <person name="Lipzen A."/>
            <person name="Riley R."/>
            <person name="Salamov A."/>
            <person name="Simmons B.A."/>
            <person name="Magnuson J.K."/>
            <person name="Henrissat B."/>
            <person name="Mortensen U.H."/>
            <person name="Larsen T.O."/>
            <person name="Devries R.P."/>
            <person name="Grigoriev I.V."/>
            <person name="Machida M."/>
            <person name="Baker S.E."/>
            <person name="Andersen M.R."/>
            <person name="Cantor M.N."/>
            <person name="Hua S.X."/>
        </authorList>
    </citation>
    <scope>NUCLEOTIDE SEQUENCE [LARGE SCALE GENOMIC DNA]</scope>
    <source>
        <strain evidence="1 2">CBS 119388</strain>
    </source>
</reference>
<dbReference type="GO" id="GO:0001003">
    <property type="term" value="F:RNA polymerase III type 2 promoter sequence-specific DNA binding"/>
    <property type="evidence" value="ECO:0007669"/>
    <property type="project" value="TreeGrafter"/>
</dbReference>
<dbReference type="InterPro" id="IPR040454">
    <property type="entry name" value="TF_IIIC_Tfc1/Sfc1"/>
</dbReference>
<dbReference type="RefSeq" id="XP_031945521.1">
    <property type="nucleotide sequence ID" value="XM_032086268.1"/>
</dbReference>
<dbReference type="GO" id="GO:0001002">
    <property type="term" value="F:RNA polymerase III type 1 promoter sequence-specific DNA binding"/>
    <property type="evidence" value="ECO:0007669"/>
    <property type="project" value="TreeGrafter"/>
</dbReference>
<keyword evidence="2" id="KW-1185">Reference proteome</keyword>
<dbReference type="EMBL" id="ML736744">
    <property type="protein sequence ID" value="KAE8408202.1"/>
    <property type="molecule type" value="Genomic_DNA"/>
</dbReference>
<proteinExistence type="predicted"/>
<dbReference type="AlphaFoldDB" id="A0A5N6I0W6"/>
<organism evidence="1 2">
    <name type="scientific">Aspergillus pseudonomiae</name>
    <dbReference type="NCBI Taxonomy" id="1506151"/>
    <lineage>
        <taxon>Eukaryota</taxon>
        <taxon>Fungi</taxon>
        <taxon>Dikarya</taxon>
        <taxon>Ascomycota</taxon>
        <taxon>Pezizomycotina</taxon>
        <taxon>Eurotiomycetes</taxon>
        <taxon>Eurotiomycetidae</taxon>
        <taxon>Eurotiales</taxon>
        <taxon>Aspergillaceae</taxon>
        <taxon>Aspergillus</taxon>
        <taxon>Aspergillus subgen. Circumdati</taxon>
    </lineage>
</organism>
<dbReference type="PANTHER" id="PTHR13230">
    <property type="entry name" value="GENERAL TRANSCRIPTION FACTOR IIIC, POLYPEPTIDE 5"/>
    <property type="match status" value="1"/>
</dbReference>